<dbReference type="InterPro" id="IPR020449">
    <property type="entry name" value="Tscrpt_reg_AraC-type_HTH"/>
</dbReference>
<dbReference type="SMART" id="SM00342">
    <property type="entry name" value="HTH_ARAC"/>
    <property type="match status" value="1"/>
</dbReference>
<reference evidence="5" key="1">
    <citation type="submission" date="2023-03" db="EMBL/GenBank/DDBJ databases">
        <title>Actinoallomurus iriomotensis NBRC 103684.</title>
        <authorList>
            <person name="Ichikawa N."/>
            <person name="Sato H."/>
            <person name="Tonouchi N."/>
        </authorList>
    </citation>
    <scope>NUCLEOTIDE SEQUENCE</scope>
    <source>
        <strain evidence="5">NBRC 103684</strain>
    </source>
</reference>
<dbReference type="Proteomes" id="UP001165074">
    <property type="component" value="Unassembled WGS sequence"/>
</dbReference>
<dbReference type="AlphaFoldDB" id="A0A9W6VYG7"/>
<dbReference type="Pfam" id="PF12833">
    <property type="entry name" value="HTH_18"/>
    <property type="match status" value="1"/>
</dbReference>
<dbReference type="SUPFAM" id="SSF46689">
    <property type="entry name" value="Homeodomain-like"/>
    <property type="match status" value="1"/>
</dbReference>
<comment type="caution">
    <text evidence="5">The sequence shown here is derived from an EMBL/GenBank/DDBJ whole genome shotgun (WGS) entry which is preliminary data.</text>
</comment>
<evidence type="ECO:0000313" key="6">
    <source>
        <dbReference type="Proteomes" id="UP001165074"/>
    </source>
</evidence>
<dbReference type="InterPro" id="IPR050204">
    <property type="entry name" value="AraC_XylS_family_regulators"/>
</dbReference>
<dbReference type="PROSITE" id="PS00041">
    <property type="entry name" value="HTH_ARAC_FAMILY_1"/>
    <property type="match status" value="1"/>
</dbReference>
<dbReference type="RefSeq" id="WP_285580689.1">
    <property type="nucleotide sequence ID" value="NZ_BSTK01000015.1"/>
</dbReference>
<name>A0A9W6VYG7_9ACTN</name>
<keyword evidence="3" id="KW-0804">Transcription</keyword>
<accession>A0A9W6VYG7</accession>
<protein>
    <submittedName>
        <fullName evidence="5">AraC family transcriptional regulator</fullName>
    </submittedName>
</protein>
<keyword evidence="1" id="KW-0805">Transcription regulation</keyword>
<evidence type="ECO:0000256" key="1">
    <source>
        <dbReference type="ARBA" id="ARBA00023015"/>
    </source>
</evidence>
<organism evidence="5 6">
    <name type="scientific">Actinoallomurus iriomotensis</name>
    <dbReference type="NCBI Taxonomy" id="478107"/>
    <lineage>
        <taxon>Bacteria</taxon>
        <taxon>Bacillati</taxon>
        <taxon>Actinomycetota</taxon>
        <taxon>Actinomycetes</taxon>
        <taxon>Streptosporangiales</taxon>
        <taxon>Thermomonosporaceae</taxon>
        <taxon>Actinoallomurus</taxon>
    </lineage>
</organism>
<gene>
    <name evidence="5" type="ORF">Airi02_079820</name>
</gene>
<dbReference type="EMBL" id="BSTK01000015">
    <property type="protein sequence ID" value="GLY90053.1"/>
    <property type="molecule type" value="Genomic_DNA"/>
</dbReference>
<dbReference type="InterPro" id="IPR035418">
    <property type="entry name" value="AraC-bd_2"/>
</dbReference>
<dbReference type="GO" id="GO:0043565">
    <property type="term" value="F:sequence-specific DNA binding"/>
    <property type="evidence" value="ECO:0007669"/>
    <property type="project" value="InterPro"/>
</dbReference>
<evidence type="ECO:0000313" key="5">
    <source>
        <dbReference type="EMBL" id="GLY90053.1"/>
    </source>
</evidence>
<evidence type="ECO:0000259" key="4">
    <source>
        <dbReference type="PROSITE" id="PS01124"/>
    </source>
</evidence>
<dbReference type="InterPro" id="IPR018062">
    <property type="entry name" value="HTH_AraC-typ_CS"/>
</dbReference>
<evidence type="ECO:0000256" key="2">
    <source>
        <dbReference type="ARBA" id="ARBA00023125"/>
    </source>
</evidence>
<proteinExistence type="predicted"/>
<dbReference type="PRINTS" id="PR00032">
    <property type="entry name" value="HTHARAC"/>
</dbReference>
<dbReference type="InterPro" id="IPR018060">
    <property type="entry name" value="HTH_AraC"/>
</dbReference>
<evidence type="ECO:0000256" key="3">
    <source>
        <dbReference type="ARBA" id="ARBA00023163"/>
    </source>
</evidence>
<dbReference type="PANTHER" id="PTHR46796:SF6">
    <property type="entry name" value="ARAC SUBFAMILY"/>
    <property type="match status" value="1"/>
</dbReference>
<dbReference type="PANTHER" id="PTHR46796">
    <property type="entry name" value="HTH-TYPE TRANSCRIPTIONAL ACTIVATOR RHAS-RELATED"/>
    <property type="match status" value="1"/>
</dbReference>
<feature type="domain" description="HTH araC/xylS-type" evidence="4">
    <location>
        <begin position="217"/>
        <end position="318"/>
    </location>
</feature>
<dbReference type="Gene3D" id="1.10.10.60">
    <property type="entry name" value="Homeodomain-like"/>
    <property type="match status" value="1"/>
</dbReference>
<keyword evidence="2" id="KW-0238">DNA-binding</keyword>
<dbReference type="InterPro" id="IPR009057">
    <property type="entry name" value="Homeodomain-like_sf"/>
</dbReference>
<dbReference type="Pfam" id="PF14525">
    <property type="entry name" value="AraC_binding_2"/>
    <property type="match status" value="1"/>
</dbReference>
<dbReference type="PROSITE" id="PS01124">
    <property type="entry name" value="HTH_ARAC_FAMILY_2"/>
    <property type="match status" value="1"/>
</dbReference>
<dbReference type="GO" id="GO:0003700">
    <property type="term" value="F:DNA-binding transcription factor activity"/>
    <property type="evidence" value="ECO:0007669"/>
    <property type="project" value="InterPro"/>
</dbReference>
<sequence length="325" mass="36891">MLETIFRSDDLPVADRFDRLRELMSLAPVPMDASSRDITDLLVRQRDLHFDSLRVWRMTFHPMTFHRTKKLIRHFDPETYNACLLLNGAMKFTWGRQEATYGPGELHISDSSRPFELRARSTDGAISCVGIEVPKRLLPRDRADRVVGRPICGTEGVGALLAQFLTHLTTESRTYRPTDGPRMGLVATDLLLAVLGHLADDDDDGAPPPAHRQALILRIHNFIRHHLGDPHLTPRAIASAHHISLSYLHRLFQGEQFTVAACIRHQRMEHARRDLADRAMYATPIYAIAARWGFSRATDFTRAFRAAYGISPTDYRRQALRGAMP</sequence>
<keyword evidence="6" id="KW-1185">Reference proteome</keyword>